<sequence length="109" mass="12196">MHLSRRTLLKPLPKPFRTPRMLLHASTKFQRATPPTADGSELVQPLEPADVRAFWSNHKQEAAKIARTPTVTSQLDASAMRELLSTIIEQRTNKGAVTMGVSTQRFCEV</sequence>
<feature type="non-terminal residue" evidence="1">
    <location>
        <position position="109"/>
    </location>
</feature>
<organism evidence="1 2">
    <name type="scientific">Linderina macrospora</name>
    <dbReference type="NCBI Taxonomy" id="4868"/>
    <lineage>
        <taxon>Eukaryota</taxon>
        <taxon>Fungi</taxon>
        <taxon>Fungi incertae sedis</taxon>
        <taxon>Zoopagomycota</taxon>
        <taxon>Kickxellomycotina</taxon>
        <taxon>Kickxellomycetes</taxon>
        <taxon>Kickxellales</taxon>
        <taxon>Kickxellaceae</taxon>
        <taxon>Linderina</taxon>
    </lineage>
</organism>
<dbReference type="Proteomes" id="UP001150603">
    <property type="component" value="Unassembled WGS sequence"/>
</dbReference>
<evidence type="ECO:0000313" key="1">
    <source>
        <dbReference type="EMBL" id="KAJ1934759.1"/>
    </source>
</evidence>
<accession>A0ACC1J2D0</accession>
<gene>
    <name evidence="1" type="ORF">FBU59_005597</name>
</gene>
<reference evidence="1" key="1">
    <citation type="submission" date="2022-07" db="EMBL/GenBank/DDBJ databases">
        <title>Phylogenomic reconstructions and comparative analyses of Kickxellomycotina fungi.</title>
        <authorList>
            <person name="Reynolds N.K."/>
            <person name="Stajich J.E."/>
            <person name="Barry K."/>
            <person name="Grigoriev I.V."/>
            <person name="Crous P."/>
            <person name="Smith M.E."/>
        </authorList>
    </citation>
    <scope>NUCLEOTIDE SEQUENCE</scope>
    <source>
        <strain evidence="1">NRRL 5244</strain>
    </source>
</reference>
<evidence type="ECO:0000313" key="2">
    <source>
        <dbReference type="Proteomes" id="UP001150603"/>
    </source>
</evidence>
<proteinExistence type="predicted"/>
<dbReference type="EMBL" id="JANBPW010004508">
    <property type="protein sequence ID" value="KAJ1934759.1"/>
    <property type="molecule type" value="Genomic_DNA"/>
</dbReference>
<keyword evidence="2" id="KW-1185">Reference proteome</keyword>
<name>A0ACC1J2D0_9FUNG</name>
<comment type="caution">
    <text evidence="1">The sequence shown here is derived from an EMBL/GenBank/DDBJ whole genome shotgun (WGS) entry which is preliminary data.</text>
</comment>
<protein>
    <submittedName>
        <fullName evidence="1">Uncharacterized protein</fullName>
    </submittedName>
</protein>